<evidence type="ECO:0000313" key="2">
    <source>
        <dbReference type="Proteomes" id="UP000222916"/>
    </source>
</evidence>
<evidence type="ECO:0000313" key="1">
    <source>
        <dbReference type="EMBL" id="ATP07458.1"/>
    </source>
</evidence>
<gene>
    <name evidence="1" type="ORF">Asalp_02010</name>
</gene>
<organism evidence="1 2">
    <name type="scientific">Aeromonas salmonicida subsp. pectinolytica 34mel</name>
    <dbReference type="NCBI Taxonomy" id="1324960"/>
    <lineage>
        <taxon>Bacteria</taxon>
        <taxon>Pseudomonadati</taxon>
        <taxon>Pseudomonadota</taxon>
        <taxon>Gammaproteobacteria</taxon>
        <taxon>Aeromonadales</taxon>
        <taxon>Aeromonadaceae</taxon>
        <taxon>Aeromonas</taxon>
    </lineage>
</organism>
<proteinExistence type="predicted"/>
<protein>
    <submittedName>
        <fullName evidence="1">Uncharacterized protein</fullName>
    </submittedName>
</protein>
<sequence>MVSIPPLAWHGVSLQRGLHRDVNNPYHLDIFTVFSGI</sequence>
<name>A0A2D1QAM5_AERSA</name>
<dbReference type="AlphaFoldDB" id="A0A2D1QAM5"/>
<dbReference type="EMBL" id="CP022426">
    <property type="protein sequence ID" value="ATP07458.1"/>
    <property type="molecule type" value="Genomic_DNA"/>
</dbReference>
<dbReference type="Proteomes" id="UP000222916">
    <property type="component" value="Chromosome"/>
</dbReference>
<reference evidence="2" key="1">
    <citation type="journal article" date="2018" name="BMC Genomics">
        <title>The complete and fully assembled genome sequence of Aeromonas salmonicida subsp. pectinolytica and its comparative analysis with other Aeromonas species: investigation of the mobilome in environmental and pathogenic strains.</title>
        <authorList>
            <person name="Pfeiffer F."/>
            <person name="Zamora-Lagos M.A."/>
            <person name="Blettinger M."/>
            <person name="Yeroslaviz A."/>
            <person name="Dahl A."/>
            <person name="Gruber S."/>
            <person name="Habermann B.H."/>
        </authorList>
    </citation>
    <scope>NUCLEOTIDE SEQUENCE [LARGE SCALE GENOMIC DNA]</scope>
    <source>
        <strain evidence="2">34mel</strain>
    </source>
</reference>
<accession>A0A2D1QAM5</accession>